<accession>A0AA35W3D2</accession>
<keyword evidence="1" id="KW-0378">Hydrolase</keyword>
<protein>
    <submittedName>
        <fullName evidence="4">Arylesterase</fullName>
    </submittedName>
</protein>
<dbReference type="PANTHER" id="PTHR48081:SF8">
    <property type="entry name" value="ALPHA_BETA HYDROLASE FOLD-3 DOMAIN-CONTAINING PROTEIN-RELATED"/>
    <property type="match status" value="1"/>
</dbReference>
<evidence type="ECO:0000313" key="5">
    <source>
        <dbReference type="Proteomes" id="UP001174909"/>
    </source>
</evidence>
<feature type="domain" description="Alpha/beta hydrolase fold-3" evidence="3">
    <location>
        <begin position="77"/>
        <end position="169"/>
    </location>
</feature>
<evidence type="ECO:0000259" key="3">
    <source>
        <dbReference type="Pfam" id="PF07859"/>
    </source>
</evidence>
<dbReference type="InterPro" id="IPR029058">
    <property type="entry name" value="AB_hydrolase_fold"/>
</dbReference>
<dbReference type="EMBL" id="CASHTH010000375">
    <property type="protein sequence ID" value="CAI7999364.1"/>
    <property type="molecule type" value="Genomic_DNA"/>
</dbReference>
<organism evidence="4 5">
    <name type="scientific">Geodia barretti</name>
    <name type="common">Barrett's horny sponge</name>
    <dbReference type="NCBI Taxonomy" id="519541"/>
    <lineage>
        <taxon>Eukaryota</taxon>
        <taxon>Metazoa</taxon>
        <taxon>Porifera</taxon>
        <taxon>Demospongiae</taxon>
        <taxon>Heteroscleromorpha</taxon>
        <taxon>Tetractinellida</taxon>
        <taxon>Astrophorina</taxon>
        <taxon>Geodiidae</taxon>
        <taxon>Geodia</taxon>
    </lineage>
</organism>
<sequence length="172" mass="17750">MRLDPQIITVMEAVAALGLPPNNEVSPEQARINGKLRPRAPGPEVGKVEDCTIPGPDGEVPVRIYTPAGSGPFPGLAWFHGGGWVVGDLDTADGSSRHLCVGANCVVVSVDYRLAPETKFPGPAEDCYAATQWLANNAASINVDPTRIATGGDSAGGNLSAAVSLMSRDGVC</sequence>
<dbReference type="PANTHER" id="PTHR48081">
    <property type="entry name" value="AB HYDROLASE SUPERFAMILY PROTEIN C4A8.06C"/>
    <property type="match status" value="1"/>
</dbReference>
<evidence type="ECO:0000256" key="1">
    <source>
        <dbReference type="ARBA" id="ARBA00022801"/>
    </source>
</evidence>
<evidence type="ECO:0000256" key="2">
    <source>
        <dbReference type="SAM" id="MobiDB-lite"/>
    </source>
</evidence>
<dbReference type="InterPro" id="IPR050300">
    <property type="entry name" value="GDXG_lipolytic_enzyme"/>
</dbReference>
<keyword evidence="5" id="KW-1185">Reference proteome</keyword>
<dbReference type="Gene3D" id="3.40.50.1820">
    <property type="entry name" value="alpha/beta hydrolase"/>
    <property type="match status" value="1"/>
</dbReference>
<reference evidence="4" key="1">
    <citation type="submission" date="2023-03" db="EMBL/GenBank/DDBJ databases">
        <authorList>
            <person name="Steffen K."/>
            <person name="Cardenas P."/>
        </authorList>
    </citation>
    <scope>NUCLEOTIDE SEQUENCE</scope>
</reference>
<feature type="region of interest" description="Disordered" evidence="2">
    <location>
        <begin position="33"/>
        <end position="53"/>
    </location>
</feature>
<dbReference type="Proteomes" id="UP001174909">
    <property type="component" value="Unassembled WGS sequence"/>
</dbReference>
<name>A0AA35W3D2_GEOBA</name>
<dbReference type="AlphaFoldDB" id="A0AA35W3D2"/>
<dbReference type="Pfam" id="PF07859">
    <property type="entry name" value="Abhydrolase_3"/>
    <property type="match status" value="1"/>
</dbReference>
<proteinExistence type="predicted"/>
<dbReference type="GO" id="GO:0016787">
    <property type="term" value="F:hydrolase activity"/>
    <property type="evidence" value="ECO:0007669"/>
    <property type="project" value="UniProtKB-KW"/>
</dbReference>
<gene>
    <name evidence="4" type="ORF">GBAR_LOCUS2695</name>
</gene>
<dbReference type="InterPro" id="IPR013094">
    <property type="entry name" value="AB_hydrolase_3"/>
</dbReference>
<comment type="caution">
    <text evidence="4">The sequence shown here is derived from an EMBL/GenBank/DDBJ whole genome shotgun (WGS) entry which is preliminary data.</text>
</comment>
<dbReference type="SUPFAM" id="SSF53474">
    <property type="entry name" value="alpha/beta-Hydrolases"/>
    <property type="match status" value="1"/>
</dbReference>
<evidence type="ECO:0000313" key="4">
    <source>
        <dbReference type="EMBL" id="CAI7999364.1"/>
    </source>
</evidence>